<gene>
    <name evidence="1" type="ORF">RF11_08065</name>
</gene>
<sequence length="122" mass="14613">MGNVRLHKEYTITEFFNSCGFVICFLPRYIPSINAIKEVFPKWKWNVKRYKPDNQEELFRRTWDLLANITGTDCDGFMDTLLANVAQRFNARNSYAFPYDTFQPLWYLRVLFLPKVSQVWLN</sequence>
<dbReference type="AlphaFoldDB" id="A0A0C2J389"/>
<dbReference type="InterPro" id="IPR036397">
    <property type="entry name" value="RNaseH_sf"/>
</dbReference>
<organism evidence="1 2">
    <name type="scientific">Thelohanellus kitauei</name>
    <name type="common">Myxosporean</name>
    <dbReference type="NCBI Taxonomy" id="669202"/>
    <lineage>
        <taxon>Eukaryota</taxon>
        <taxon>Metazoa</taxon>
        <taxon>Cnidaria</taxon>
        <taxon>Myxozoa</taxon>
        <taxon>Myxosporea</taxon>
        <taxon>Bivalvulida</taxon>
        <taxon>Platysporina</taxon>
        <taxon>Myxobolidae</taxon>
        <taxon>Thelohanellus</taxon>
    </lineage>
</organism>
<dbReference type="GO" id="GO:0003676">
    <property type="term" value="F:nucleic acid binding"/>
    <property type="evidence" value="ECO:0007669"/>
    <property type="project" value="InterPro"/>
</dbReference>
<comment type="caution">
    <text evidence="1">The sequence shown here is derived from an EMBL/GenBank/DDBJ whole genome shotgun (WGS) entry which is preliminary data.</text>
</comment>
<keyword evidence="2" id="KW-1185">Reference proteome</keyword>
<dbReference type="Proteomes" id="UP000031668">
    <property type="component" value="Unassembled WGS sequence"/>
</dbReference>
<evidence type="ECO:0000313" key="1">
    <source>
        <dbReference type="EMBL" id="KII63532.1"/>
    </source>
</evidence>
<reference evidence="1 2" key="1">
    <citation type="journal article" date="2014" name="Genome Biol. Evol.">
        <title>The genome of the myxosporean Thelohanellus kitauei shows adaptations to nutrient acquisition within its fish host.</title>
        <authorList>
            <person name="Yang Y."/>
            <person name="Xiong J."/>
            <person name="Zhou Z."/>
            <person name="Huo F."/>
            <person name="Miao W."/>
            <person name="Ran C."/>
            <person name="Liu Y."/>
            <person name="Zhang J."/>
            <person name="Feng J."/>
            <person name="Wang M."/>
            <person name="Wang M."/>
            <person name="Wang L."/>
            <person name="Yao B."/>
        </authorList>
    </citation>
    <scope>NUCLEOTIDE SEQUENCE [LARGE SCALE GENOMIC DNA]</scope>
    <source>
        <strain evidence="1">Wuqing</strain>
    </source>
</reference>
<name>A0A0C2J389_THEKT</name>
<protein>
    <recommendedName>
        <fullName evidence="3">Tc1-like transposase DDE domain-containing protein</fullName>
    </recommendedName>
</protein>
<dbReference type="EMBL" id="JWZT01004661">
    <property type="protein sequence ID" value="KII63532.1"/>
    <property type="molecule type" value="Genomic_DNA"/>
</dbReference>
<evidence type="ECO:0008006" key="3">
    <source>
        <dbReference type="Google" id="ProtNLM"/>
    </source>
</evidence>
<dbReference type="Gene3D" id="3.30.420.10">
    <property type="entry name" value="Ribonuclease H-like superfamily/Ribonuclease H"/>
    <property type="match status" value="1"/>
</dbReference>
<proteinExistence type="predicted"/>
<evidence type="ECO:0000313" key="2">
    <source>
        <dbReference type="Proteomes" id="UP000031668"/>
    </source>
</evidence>
<accession>A0A0C2J389</accession>